<evidence type="ECO:0000259" key="3">
    <source>
        <dbReference type="PROSITE" id="PS50110"/>
    </source>
</evidence>
<sequence>MVDAVVVDDSQFMRVQIAEVLKDGGITVVGDAANGKEAIDAVEHHDPDVVTMDVKMPGMDGIEAVERIMETDPTPILMLSRYTEEGADTTFEALEAGAVDFFRKPGGEVSTSLVQFADDLVEAVSVVATADVSAVPSADAPEQRRSRRHRGRQHSHRRYSSPPRRAGRQRSSPYSPRCRKR</sequence>
<dbReference type="PANTHER" id="PTHR42872:SF6">
    <property type="entry name" value="PROTEIN-GLUTAMATE METHYLESTERASE_PROTEIN-GLUTAMINE GLUTAMINASE"/>
    <property type="match status" value="1"/>
</dbReference>
<dbReference type="EMBL" id="JBHSZI010000001">
    <property type="protein sequence ID" value="MFC7059429.1"/>
    <property type="molecule type" value="Genomic_DNA"/>
</dbReference>
<evidence type="ECO:0000313" key="5">
    <source>
        <dbReference type="Proteomes" id="UP001596445"/>
    </source>
</evidence>
<comment type="caution">
    <text evidence="4">The sequence shown here is derived from an EMBL/GenBank/DDBJ whole genome shotgun (WGS) entry which is preliminary data.</text>
</comment>
<reference evidence="4 5" key="1">
    <citation type="journal article" date="2019" name="Int. J. Syst. Evol. Microbiol.">
        <title>The Global Catalogue of Microorganisms (GCM) 10K type strain sequencing project: providing services to taxonomists for standard genome sequencing and annotation.</title>
        <authorList>
            <consortium name="The Broad Institute Genomics Platform"/>
            <consortium name="The Broad Institute Genome Sequencing Center for Infectious Disease"/>
            <person name="Wu L."/>
            <person name="Ma J."/>
        </authorList>
    </citation>
    <scope>NUCLEOTIDE SEQUENCE [LARGE SCALE GENOMIC DNA]</scope>
    <source>
        <strain evidence="4 5">JCM 30072</strain>
    </source>
</reference>
<feature type="domain" description="Response regulatory" evidence="3">
    <location>
        <begin position="3"/>
        <end position="119"/>
    </location>
</feature>
<dbReference type="AlphaFoldDB" id="A0ABD5W3X4"/>
<keyword evidence="5" id="KW-1185">Reference proteome</keyword>
<proteinExistence type="predicted"/>
<dbReference type="SUPFAM" id="SSF52172">
    <property type="entry name" value="CheY-like"/>
    <property type="match status" value="1"/>
</dbReference>
<dbReference type="InterPro" id="IPR011006">
    <property type="entry name" value="CheY-like_superfamily"/>
</dbReference>
<protein>
    <submittedName>
        <fullName evidence="4">Response regulator</fullName>
    </submittedName>
</protein>
<dbReference type="SMART" id="SM00448">
    <property type="entry name" value="REC"/>
    <property type="match status" value="1"/>
</dbReference>
<feature type="compositionally biased region" description="Basic residues" evidence="2">
    <location>
        <begin position="145"/>
        <end position="159"/>
    </location>
</feature>
<dbReference type="Pfam" id="PF00072">
    <property type="entry name" value="Response_reg"/>
    <property type="match status" value="1"/>
</dbReference>
<dbReference type="Proteomes" id="UP001596445">
    <property type="component" value="Unassembled WGS sequence"/>
</dbReference>
<dbReference type="CDD" id="cd17541">
    <property type="entry name" value="REC_CheB-like"/>
    <property type="match status" value="1"/>
</dbReference>
<accession>A0ABD5W3X4</accession>
<dbReference type="PROSITE" id="PS50110">
    <property type="entry name" value="RESPONSE_REGULATORY"/>
    <property type="match status" value="1"/>
</dbReference>
<evidence type="ECO:0000256" key="2">
    <source>
        <dbReference type="SAM" id="MobiDB-lite"/>
    </source>
</evidence>
<organism evidence="4 5">
    <name type="scientific">Halovenus salina</name>
    <dbReference type="NCBI Taxonomy" id="1510225"/>
    <lineage>
        <taxon>Archaea</taxon>
        <taxon>Methanobacteriati</taxon>
        <taxon>Methanobacteriota</taxon>
        <taxon>Stenosarchaea group</taxon>
        <taxon>Halobacteria</taxon>
        <taxon>Halobacteriales</taxon>
        <taxon>Haloarculaceae</taxon>
        <taxon>Halovenus</taxon>
    </lineage>
</organism>
<feature type="region of interest" description="Disordered" evidence="2">
    <location>
        <begin position="133"/>
        <end position="181"/>
    </location>
</feature>
<dbReference type="Gene3D" id="3.40.50.2300">
    <property type="match status" value="1"/>
</dbReference>
<dbReference type="PANTHER" id="PTHR42872">
    <property type="entry name" value="PROTEIN-GLUTAMATE METHYLESTERASE/PROTEIN-GLUTAMINE GLUTAMINASE"/>
    <property type="match status" value="1"/>
</dbReference>
<evidence type="ECO:0000256" key="1">
    <source>
        <dbReference type="PROSITE-ProRule" id="PRU00169"/>
    </source>
</evidence>
<dbReference type="InterPro" id="IPR001789">
    <property type="entry name" value="Sig_transdc_resp-reg_receiver"/>
</dbReference>
<gene>
    <name evidence="4" type="ORF">ACFQQG_16185</name>
</gene>
<keyword evidence="1" id="KW-0597">Phosphoprotein</keyword>
<evidence type="ECO:0000313" key="4">
    <source>
        <dbReference type="EMBL" id="MFC7059429.1"/>
    </source>
</evidence>
<name>A0ABD5W3X4_9EURY</name>
<feature type="modified residue" description="4-aspartylphosphate" evidence="1">
    <location>
        <position position="53"/>
    </location>
</feature>
<dbReference type="RefSeq" id="WP_382186394.1">
    <property type="nucleotide sequence ID" value="NZ_JBHSZI010000001.1"/>
</dbReference>